<evidence type="ECO:0000313" key="3">
    <source>
        <dbReference type="EMBL" id="KYG67553.1"/>
    </source>
</evidence>
<evidence type="ECO:0000256" key="2">
    <source>
        <dbReference type="ARBA" id="ARBA00023235"/>
    </source>
</evidence>
<dbReference type="EMBL" id="LUKE01000001">
    <property type="protein sequence ID" value="KYG67553.1"/>
    <property type="molecule type" value="Genomic_DNA"/>
</dbReference>
<dbReference type="AlphaFoldDB" id="A0A150WST9"/>
<comment type="similarity">
    <text evidence="1">Belongs to the N-acylglucosamine 2-epimerase family.</text>
</comment>
<gene>
    <name evidence="3" type="ORF">AZI86_10275</name>
</gene>
<proteinExistence type="inferred from homology"/>
<organism evidence="3 4">
    <name type="scientific">Bdellovibrio bacteriovorus</name>
    <dbReference type="NCBI Taxonomy" id="959"/>
    <lineage>
        <taxon>Bacteria</taxon>
        <taxon>Pseudomonadati</taxon>
        <taxon>Bdellovibrionota</taxon>
        <taxon>Bdellovibrionia</taxon>
        <taxon>Bdellovibrionales</taxon>
        <taxon>Pseudobdellovibrionaceae</taxon>
        <taxon>Bdellovibrio</taxon>
    </lineage>
</organism>
<dbReference type="GO" id="GO:0005975">
    <property type="term" value="P:carbohydrate metabolic process"/>
    <property type="evidence" value="ECO:0007669"/>
    <property type="project" value="InterPro"/>
</dbReference>
<dbReference type="GO" id="GO:0016853">
    <property type="term" value="F:isomerase activity"/>
    <property type="evidence" value="ECO:0007669"/>
    <property type="project" value="UniProtKB-KW"/>
</dbReference>
<keyword evidence="4" id="KW-1185">Reference proteome</keyword>
<sequence length="386" mass="44412">MTNEVQKNIDYAKKWLSHNVYPLWGDIGVDKVNGGFVESLSFSGEALPLPRRAMVQCRQIYSFLTGARLGSCPPNWAHQHVILGTKYLVDKFSLPSGAFRYSIEINGTPKNDTPDLYTQAFALFGLAQEYSITKDPKTKDRAIQLLDYLRRERTVPGGGFTELDDQGNKSYKSNPHMHMFESAIAWMQIDPDPRWKDLGRELITLCLEKFIDQKTGVIGEYFDSSWNHKFENGRFIFEPGHQYEWSWLMSLYEDLSGQDLKDIRHRIFNLAEKYGTSPQRKIAFDEVWSDWTPKKISSRFWPQCERIKAAVRLGNEVVKELQGPYAKAADDALETLFKFFTTPTPGMWYDQLSETDTFSGDSSKSSSLYHIVNALEEYIILRAKMA</sequence>
<dbReference type="Proteomes" id="UP000075320">
    <property type="component" value="Unassembled WGS sequence"/>
</dbReference>
<dbReference type="OrthoDB" id="5288477at2"/>
<dbReference type="InterPro" id="IPR012341">
    <property type="entry name" value="6hp_glycosidase-like_sf"/>
</dbReference>
<dbReference type="PANTHER" id="PTHR15108">
    <property type="entry name" value="N-ACYLGLUCOSAMINE-2-EPIMERASE"/>
    <property type="match status" value="1"/>
</dbReference>
<dbReference type="InterPro" id="IPR008928">
    <property type="entry name" value="6-hairpin_glycosidase_sf"/>
</dbReference>
<dbReference type="SUPFAM" id="SSF48208">
    <property type="entry name" value="Six-hairpin glycosidases"/>
    <property type="match status" value="1"/>
</dbReference>
<reference evidence="3 4" key="1">
    <citation type="submission" date="2016-03" db="EMBL/GenBank/DDBJ databases">
        <authorList>
            <person name="Ploux O."/>
        </authorList>
    </citation>
    <scope>NUCLEOTIDE SEQUENCE [LARGE SCALE GENOMIC DNA]</scope>
    <source>
        <strain evidence="3 4">R0</strain>
    </source>
</reference>
<keyword evidence="2 3" id="KW-0413">Isomerase</keyword>
<protein>
    <submittedName>
        <fullName evidence="3">Mannose-6-phosphate isomerase</fullName>
    </submittedName>
</protein>
<evidence type="ECO:0000256" key="1">
    <source>
        <dbReference type="ARBA" id="ARBA00008558"/>
    </source>
</evidence>
<accession>A0A150WST9</accession>
<dbReference type="InterPro" id="IPR010819">
    <property type="entry name" value="AGE/CE"/>
</dbReference>
<dbReference type="Gene3D" id="1.50.10.10">
    <property type="match status" value="1"/>
</dbReference>
<dbReference type="Pfam" id="PF07221">
    <property type="entry name" value="GlcNAc_2-epim"/>
    <property type="match status" value="1"/>
</dbReference>
<dbReference type="RefSeq" id="WP_061835146.1">
    <property type="nucleotide sequence ID" value="NZ_LUKE01000001.1"/>
</dbReference>
<name>A0A150WST9_BDEBC</name>
<comment type="caution">
    <text evidence="3">The sequence shown here is derived from an EMBL/GenBank/DDBJ whole genome shotgun (WGS) entry which is preliminary data.</text>
</comment>
<evidence type="ECO:0000313" key="4">
    <source>
        <dbReference type="Proteomes" id="UP000075320"/>
    </source>
</evidence>